<dbReference type="InterPro" id="IPR021091">
    <property type="entry name" value="Mercury_ion_transport_MerF"/>
</dbReference>
<dbReference type="Proteomes" id="UP000199675">
    <property type="component" value="Unassembled WGS sequence"/>
</dbReference>
<dbReference type="GO" id="GO:0016020">
    <property type="term" value="C:membrane"/>
    <property type="evidence" value="ECO:0007669"/>
    <property type="project" value="InterPro"/>
</dbReference>
<gene>
    <name evidence="2" type="ORF">SAMN04487960_104195</name>
</gene>
<dbReference type="Pfam" id="PF11431">
    <property type="entry name" value="Transport_MerF"/>
    <property type="match status" value="1"/>
</dbReference>
<name>A0A1H2WL80_9GAMM</name>
<dbReference type="STRING" id="488533.SAMN04487960_104195"/>
<dbReference type="AlphaFoldDB" id="A0A1H2WL80"/>
<dbReference type="OrthoDB" id="574313at2"/>
<keyword evidence="1" id="KW-0812">Transmembrane</keyword>
<accession>A0A1H2WL80</accession>
<keyword evidence="3" id="KW-1185">Reference proteome</keyword>
<organism evidence="2 3">
    <name type="scientific">Marinobacter mobilis</name>
    <dbReference type="NCBI Taxonomy" id="488533"/>
    <lineage>
        <taxon>Bacteria</taxon>
        <taxon>Pseudomonadati</taxon>
        <taxon>Pseudomonadota</taxon>
        <taxon>Gammaproteobacteria</taxon>
        <taxon>Pseudomonadales</taxon>
        <taxon>Marinobacteraceae</taxon>
        <taxon>Marinobacter</taxon>
    </lineage>
</organism>
<feature type="transmembrane region" description="Helical" evidence="1">
    <location>
        <begin position="7"/>
        <end position="31"/>
    </location>
</feature>
<sequence>MNKLTKTGLIGSVVTALCCFTPVLVWLFAALGLSAMVGYLDVVLFPMLGVFVLLLLIGIVKSARENKE</sequence>
<dbReference type="Gene3D" id="1.10.287.910">
    <property type="entry name" value="bacterial mercury transporter, merf"/>
    <property type="match status" value="1"/>
</dbReference>
<evidence type="ECO:0000256" key="1">
    <source>
        <dbReference type="SAM" id="Phobius"/>
    </source>
</evidence>
<evidence type="ECO:0000313" key="3">
    <source>
        <dbReference type="Proteomes" id="UP000199675"/>
    </source>
</evidence>
<feature type="transmembrane region" description="Helical" evidence="1">
    <location>
        <begin position="37"/>
        <end position="60"/>
    </location>
</feature>
<evidence type="ECO:0000313" key="2">
    <source>
        <dbReference type="EMBL" id="SDW81024.1"/>
    </source>
</evidence>
<keyword evidence="1" id="KW-1133">Transmembrane helix</keyword>
<dbReference type="EMBL" id="FNNE01000004">
    <property type="protein sequence ID" value="SDW81024.1"/>
    <property type="molecule type" value="Genomic_DNA"/>
</dbReference>
<proteinExistence type="predicted"/>
<protein>
    <submittedName>
        <fullName evidence="2">Mercuric ion transport protein</fullName>
    </submittedName>
</protein>
<reference evidence="2 3" key="1">
    <citation type="submission" date="2016-10" db="EMBL/GenBank/DDBJ databases">
        <authorList>
            <person name="de Groot N.N."/>
        </authorList>
    </citation>
    <scope>NUCLEOTIDE SEQUENCE [LARGE SCALE GENOMIC DNA]</scope>
    <source>
        <strain evidence="2 3">CGMCC 1.7059</strain>
    </source>
</reference>
<dbReference type="NCBIfam" id="NF033565">
    <property type="entry name" value="trans_MerF"/>
    <property type="match status" value="1"/>
</dbReference>
<keyword evidence="1" id="KW-0472">Membrane</keyword>
<dbReference type="RefSeq" id="WP_091812584.1">
    <property type="nucleotide sequence ID" value="NZ_FNNE01000004.1"/>
</dbReference>